<evidence type="ECO:0000313" key="9">
    <source>
        <dbReference type="Proteomes" id="UP001345827"/>
    </source>
</evidence>
<feature type="region of interest" description="Disordered" evidence="6">
    <location>
        <begin position="1"/>
        <end position="34"/>
    </location>
</feature>
<comment type="similarity">
    <text evidence="2">Belongs to the CDC50/LEM3 family.</text>
</comment>
<feature type="transmembrane region" description="Helical" evidence="7">
    <location>
        <begin position="354"/>
        <end position="379"/>
    </location>
</feature>
<dbReference type="PANTHER" id="PTHR10926">
    <property type="entry name" value="CELL CYCLE CONTROL PROTEIN 50"/>
    <property type="match status" value="1"/>
</dbReference>
<evidence type="ECO:0000256" key="1">
    <source>
        <dbReference type="ARBA" id="ARBA00004141"/>
    </source>
</evidence>
<dbReference type="SUPFAM" id="SSF55486">
    <property type="entry name" value="Metalloproteases ('zincins'), catalytic domain"/>
    <property type="match status" value="1"/>
</dbReference>
<dbReference type="GO" id="GO:0008237">
    <property type="term" value="F:metallopeptidase activity"/>
    <property type="evidence" value="ECO:0007669"/>
    <property type="project" value="InterPro"/>
</dbReference>
<dbReference type="InterPro" id="IPR005045">
    <property type="entry name" value="CDC50/LEM3_fam"/>
</dbReference>
<proteinExistence type="inferred from homology"/>
<name>A0AAV9Q0E8_9PEZI</name>
<evidence type="ECO:0000256" key="7">
    <source>
        <dbReference type="SAM" id="Phobius"/>
    </source>
</evidence>
<dbReference type="Pfam" id="PF03381">
    <property type="entry name" value="CDC50"/>
    <property type="match status" value="1"/>
</dbReference>
<dbReference type="PANTHER" id="PTHR10926:SF0">
    <property type="entry name" value="CDC50, ISOFORM A"/>
    <property type="match status" value="1"/>
</dbReference>
<keyword evidence="5 7" id="KW-0472">Membrane</keyword>
<dbReference type="AlphaFoldDB" id="A0AAV9Q0E8"/>
<evidence type="ECO:0000313" key="8">
    <source>
        <dbReference type="EMBL" id="KAK5532798.1"/>
    </source>
</evidence>
<evidence type="ECO:0000256" key="3">
    <source>
        <dbReference type="ARBA" id="ARBA00022692"/>
    </source>
</evidence>
<evidence type="ECO:0000256" key="4">
    <source>
        <dbReference type="ARBA" id="ARBA00022989"/>
    </source>
</evidence>
<feature type="transmembrane region" description="Helical" evidence="7">
    <location>
        <begin position="51"/>
        <end position="73"/>
    </location>
</feature>
<keyword evidence="3 7" id="KW-0812">Transmembrane</keyword>
<dbReference type="InterPro" id="IPR024079">
    <property type="entry name" value="MetalloPept_cat_dom_sf"/>
</dbReference>
<dbReference type="Proteomes" id="UP001345827">
    <property type="component" value="Unassembled WGS sequence"/>
</dbReference>
<dbReference type="Gene3D" id="3.40.390.10">
    <property type="entry name" value="Collagenase (Catalytic Domain)"/>
    <property type="match status" value="1"/>
</dbReference>
<evidence type="ECO:0000256" key="2">
    <source>
        <dbReference type="ARBA" id="ARBA00009457"/>
    </source>
</evidence>
<comment type="caution">
    <text evidence="8">The sequence shown here is derived from an EMBL/GenBank/DDBJ whole genome shotgun (WGS) entry which is preliminary data.</text>
</comment>
<organism evidence="8 9">
    <name type="scientific">Vermiconidia calcicola</name>
    <dbReference type="NCBI Taxonomy" id="1690605"/>
    <lineage>
        <taxon>Eukaryota</taxon>
        <taxon>Fungi</taxon>
        <taxon>Dikarya</taxon>
        <taxon>Ascomycota</taxon>
        <taxon>Pezizomycotina</taxon>
        <taxon>Dothideomycetes</taxon>
        <taxon>Dothideomycetidae</taxon>
        <taxon>Mycosphaerellales</taxon>
        <taxon>Extremaceae</taxon>
        <taxon>Vermiconidia</taxon>
    </lineage>
</organism>
<accession>A0AAV9Q0E8</accession>
<evidence type="ECO:0000256" key="6">
    <source>
        <dbReference type="SAM" id="MobiDB-lite"/>
    </source>
</evidence>
<dbReference type="EMBL" id="JAXLQG010000014">
    <property type="protein sequence ID" value="KAK5532798.1"/>
    <property type="molecule type" value="Genomic_DNA"/>
</dbReference>
<protein>
    <submittedName>
        <fullName evidence="8">Alkylphosphocholine resistance protein lem3</fullName>
    </submittedName>
</protein>
<keyword evidence="9" id="KW-1185">Reference proteome</keyword>
<comment type="subcellular location">
    <subcellularLocation>
        <location evidence="1">Membrane</location>
        <topology evidence="1">Multi-pass membrane protein</topology>
    </subcellularLocation>
</comment>
<keyword evidence="4 7" id="KW-1133">Transmembrane helix</keyword>
<dbReference type="GO" id="GO:0005886">
    <property type="term" value="C:plasma membrane"/>
    <property type="evidence" value="ECO:0007669"/>
    <property type="project" value="TreeGrafter"/>
</dbReference>
<sequence>MSQTNVVHTDSIHEEDPHNEPPKKQKNRRPANTAFRQQRLKAWQPILTPKTVLPIFFAIGIIFAPIGGLLLWASASVQELVIDYTNCNSSATTDFTAIPESKVSTSFKSSNIVARPQWRRTLNTTHPPYSVEIPNTPVCTLQFSIPNDIGPPVYLYYRLTNFYQNHRRYVKSLDTDQLKGTAISNDTIGGSSCNPLQLDHNGKAYYPCGLIANSIFNDTLNSPVAVSTSGGQESQQYRMTNEGIAWSTDASQYGKTKYRNSEVSPPPNWHRRYPNGYTDENPIPDLSQYEEFQVWMRTAGLPTFSKLALRNDNETMTAGTYQMDIYDFFPVTIYSGTKSILLSTRSVVGGKNNFLGIAYVVVGGLCIVLGVVFTIAHLIKPRKLGDHTYLSWNNIDAPSTAIASGRDTRPAAIAGLPRYKPITRSCGAPDPSANLTNTHRWLSQAEPLENDLWNATTVQERYIPLASSYHHDRVKKRQALSPLYTIDTYIHIIADSSTSNPSSANYITDTIIRNQFNYLAAAYTNASIGFRLAGVDRVTNDSWAANGDDLSMKRALRRGTYASLNIYYQSQLQANANTPGVPPGSTLLGFCTLPESGITPGMDRDEYVIDGCNVLSGTMPGGYYGGYNLGGTTAHEVGHWNGLLHTFTGNSCDVDDFGDCEFGCPFAVTAGGKREKYLGVSVLTCCDA</sequence>
<evidence type="ECO:0000256" key="5">
    <source>
        <dbReference type="ARBA" id="ARBA00023136"/>
    </source>
</evidence>
<gene>
    <name evidence="8" type="primary">LEM3</name>
    <name evidence="8" type="ORF">LTR25_007502</name>
</gene>
<reference evidence="8 9" key="1">
    <citation type="submission" date="2023-06" db="EMBL/GenBank/DDBJ databases">
        <title>Black Yeasts Isolated from many extreme environments.</title>
        <authorList>
            <person name="Coleine C."/>
            <person name="Stajich J.E."/>
            <person name="Selbmann L."/>
        </authorList>
    </citation>
    <scope>NUCLEOTIDE SEQUENCE [LARGE SCALE GENOMIC DNA]</scope>
    <source>
        <strain evidence="8 9">CCFEE 5887</strain>
    </source>
</reference>
<feature type="compositionally biased region" description="Basic and acidic residues" evidence="6">
    <location>
        <begin position="10"/>
        <end position="23"/>
    </location>
</feature>
<dbReference type="GO" id="GO:0005783">
    <property type="term" value="C:endoplasmic reticulum"/>
    <property type="evidence" value="ECO:0007669"/>
    <property type="project" value="TreeGrafter"/>
</dbReference>
<dbReference type="GO" id="GO:0005794">
    <property type="term" value="C:Golgi apparatus"/>
    <property type="evidence" value="ECO:0007669"/>
    <property type="project" value="TreeGrafter"/>
</dbReference>